<accession>A0A787Z7G8</accession>
<dbReference type="PANTHER" id="PTHR30250">
    <property type="entry name" value="PST FAMILY PREDICTED COLANIC ACID TRANSPORTER"/>
    <property type="match status" value="1"/>
</dbReference>
<proteinExistence type="inferred from homology"/>
<gene>
    <name evidence="7" type="primary">wzx</name>
    <name evidence="7" type="ORF">HV109_08640</name>
</gene>
<evidence type="ECO:0000313" key="7">
    <source>
        <dbReference type="EMBL" id="QLY96710.1"/>
    </source>
</evidence>
<evidence type="ECO:0000256" key="2">
    <source>
        <dbReference type="ARBA" id="ARBA00007430"/>
    </source>
</evidence>
<evidence type="ECO:0000313" key="8">
    <source>
        <dbReference type="Proteomes" id="UP000512182"/>
    </source>
</evidence>
<dbReference type="CDD" id="cd13127">
    <property type="entry name" value="MATE_tuaB_like"/>
    <property type="match status" value="1"/>
</dbReference>
<dbReference type="InterPro" id="IPR050833">
    <property type="entry name" value="Poly_Biosynth_Transport"/>
</dbReference>
<reference evidence="7 8" key="1">
    <citation type="submission" date="2020-06" db="EMBL/GenBank/DDBJ databases">
        <title>REHAB project genomes.</title>
        <authorList>
            <person name="Shaw L.P."/>
        </authorList>
    </citation>
    <scope>NUCLEOTIDE SEQUENCE [LARGE SCALE GENOMIC DNA]</scope>
    <source>
        <strain evidence="7 8">RHBSTW-00177</strain>
    </source>
</reference>
<keyword evidence="3" id="KW-1003">Cell membrane</keyword>
<evidence type="ECO:0000256" key="1">
    <source>
        <dbReference type="ARBA" id="ARBA00004651"/>
    </source>
</evidence>
<dbReference type="GO" id="GO:0005886">
    <property type="term" value="C:plasma membrane"/>
    <property type="evidence" value="ECO:0007669"/>
    <property type="project" value="UniProtKB-SubCell"/>
</dbReference>
<protein>
    <submittedName>
        <fullName evidence="7">O32 family O-antigen flippase</fullName>
    </submittedName>
</protein>
<keyword evidence="5" id="KW-1133">Transmembrane helix</keyword>
<keyword evidence="6" id="KW-0472">Membrane</keyword>
<dbReference type="EMBL" id="CP056794">
    <property type="protein sequence ID" value="QLY96710.1"/>
    <property type="molecule type" value="Genomic_DNA"/>
</dbReference>
<evidence type="ECO:0000256" key="3">
    <source>
        <dbReference type="ARBA" id="ARBA00022475"/>
    </source>
</evidence>
<sequence>MKKLSAFNNAKWVGLSQITKIFVQVVALVGFSRILQPGEYGIMAMAAVISNFAIIFRDLGTGSAIIQKKKIDDGFLSSLFWMNMIVGGGIMIIIMIISPLVAVFFHESQLTYVLILLSISFPLASLGIIHQSYLERNNKFSQVCFVEMISAIFALGIGIATALLGGGVYSLVIMTVIQTLISSVGFWFVSNWTPSFSFDKKDINDVLNFSGNLTLFNLVNYFSRNSDNMIIGHYFSTSILGAYSLAYRIMLFPLQSLTSVASRSLYPVISRMKNNNEGNVTDLYLRTLSFISIFTLPLMAGLWLLSDSFVSVVFGEKWILVSSILFWLAPTGFIQSLVSTTGTIYMAYGKVGLLFKLGVFSSFLQIFAFIVGAQYNVIVLAKLYFISNLINFFVAMYFTLKLLSGNLMQLLIKLLPTIFCTIVMLFVVAVIKCVLKHYNYNDITLLISGVCSGSIIYLLLFIVFFRKMLINDLPSALSNKITRMR</sequence>
<comment type="similarity">
    <text evidence="2">Belongs to the polysaccharide synthase family.</text>
</comment>
<evidence type="ECO:0000256" key="5">
    <source>
        <dbReference type="ARBA" id="ARBA00022989"/>
    </source>
</evidence>
<comment type="subcellular location">
    <subcellularLocation>
        <location evidence="1">Cell membrane</location>
        <topology evidence="1">Multi-pass membrane protein</topology>
    </subcellularLocation>
</comment>
<dbReference type="Proteomes" id="UP000512182">
    <property type="component" value="Chromosome"/>
</dbReference>
<evidence type="ECO:0000256" key="4">
    <source>
        <dbReference type="ARBA" id="ARBA00022692"/>
    </source>
</evidence>
<dbReference type="PANTHER" id="PTHR30250:SF10">
    <property type="entry name" value="LIPOPOLYSACCHARIDE BIOSYNTHESIS PROTEIN WZXC"/>
    <property type="match status" value="1"/>
</dbReference>
<dbReference type="AlphaFoldDB" id="A0A787Z7G8"/>
<name>A0A787Z7G8_ECOLX</name>
<dbReference type="RefSeq" id="WP_000736384.1">
    <property type="nucleotide sequence ID" value="NZ_BLDM01000151.1"/>
</dbReference>
<organism evidence="7 8">
    <name type="scientific">Escherichia coli</name>
    <dbReference type="NCBI Taxonomy" id="562"/>
    <lineage>
        <taxon>Bacteria</taxon>
        <taxon>Pseudomonadati</taxon>
        <taxon>Pseudomonadota</taxon>
        <taxon>Gammaproteobacteria</taxon>
        <taxon>Enterobacterales</taxon>
        <taxon>Enterobacteriaceae</taxon>
        <taxon>Escherichia</taxon>
    </lineage>
</organism>
<evidence type="ECO:0000256" key="6">
    <source>
        <dbReference type="ARBA" id="ARBA00023136"/>
    </source>
</evidence>
<dbReference type="Pfam" id="PF13440">
    <property type="entry name" value="Polysacc_synt_3"/>
    <property type="match status" value="1"/>
</dbReference>
<keyword evidence="4" id="KW-0812">Transmembrane</keyword>